<dbReference type="RefSeq" id="WP_290317684.1">
    <property type="nucleotide sequence ID" value="NZ_JAUFPN010000153.1"/>
</dbReference>
<comment type="caution">
    <text evidence="3">The sequence shown here is derived from an EMBL/GenBank/DDBJ whole genome shotgun (WGS) entry which is preliminary data.</text>
</comment>
<protein>
    <submittedName>
        <fullName evidence="3">Hydratase</fullName>
    </submittedName>
</protein>
<keyword evidence="1" id="KW-0456">Lyase</keyword>
<dbReference type="Proteomes" id="UP001529369">
    <property type="component" value="Unassembled WGS sequence"/>
</dbReference>
<organism evidence="3 4">
    <name type="scientific">Paeniroseomonas aquatica</name>
    <dbReference type="NCBI Taxonomy" id="373043"/>
    <lineage>
        <taxon>Bacteria</taxon>
        <taxon>Pseudomonadati</taxon>
        <taxon>Pseudomonadota</taxon>
        <taxon>Alphaproteobacteria</taxon>
        <taxon>Acetobacterales</taxon>
        <taxon>Acetobacteraceae</taxon>
        <taxon>Paeniroseomonas</taxon>
    </lineage>
</organism>
<sequence length="264" mass="28007">MMLDDGRMEAAAALLWQHWREGRRLPALPPVLRPENRAEGYAIQARLGTRDGRPQAGWKIAATSAAGQAHIGLDGPIAGRVLVSQLLAPGVAVPLGANAMRVAEPEFVFRLARDLPPRTAPYTVPEVMAAVGTLHLGIEIPDSRFEDVVSAGGPQIIADNACANQFVFGPATTADWRELDLAAHPATARVGDRFRREGSGANVLGDPRIALTWLANELSAQDVTLAAGHYITTGTCMVPLEIQAGDAVEIDFGVLGSIAVRFIA</sequence>
<reference evidence="4" key="1">
    <citation type="journal article" date="2019" name="Int. J. Syst. Evol. Microbiol.">
        <title>The Global Catalogue of Microorganisms (GCM) 10K type strain sequencing project: providing services to taxonomists for standard genome sequencing and annotation.</title>
        <authorList>
            <consortium name="The Broad Institute Genomics Platform"/>
            <consortium name="The Broad Institute Genome Sequencing Center for Infectious Disease"/>
            <person name="Wu L."/>
            <person name="Ma J."/>
        </authorList>
    </citation>
    <scope>NUCLEOTIDE SEQUENCE [LARGE SCALE GENOMIC DNA]</scope>
    <source>
        <strain evidence="4">CECT 7131</strain>
    </source>
</reference>
<gene>
    <name evidence="3" type="ORF">QWZ14_15720</name>
</gene>
<proteinExistence type="predicted"/>
<feature type="domain" description="Fumarylacetoacetase-like C-terminal" evidence="2">
    <location>
        <begin position="91"/>
        <end position="261"/>
    </location>
</feature>
<dbReference type="InterPro" id="IPR050772">
    <property type="entry name" value="Hydratase-Decarb/MhpD_sf"/>
</dbReference>
<accession>A0ABT8A7P7</accession>
<dbReference type="PANTHER" id="PTHR30143:SF0">
    <property type="entry name" value="2-KETO-4-PENTENOATE HYDRATASE"/>
    <property type="match status" value="1"/>
</dbReference>
<dbReference type="PANTHER" id="PTHR30143">
    <property type="entry name" value="ACID HYDRATASE"/>
    <property type="match status" value="1"/>
</dbReference>
<evidence type="ECO:0000259" key="2">
    <source>
        <dbReference type="Pfam" id="PF01557"/>
    </source>
</evidence>
<evidence type="ECO:0000256" key="1">
    <source>
        <dbReference type="ARBA" id="ARBA00023239"/>
    </source>
</evidence>
<dbReference type="SUPFAM" id="SSF56529">
    <property type="entry name" value="FAH"/>
    <property type="match status" value="1"/>
</dbReference>
<evidence type="ECO:0000313" key="3">
    <source>
        <dbReference type="EMBL" id="MDN3565817.1"/>
    </source>
</evidence>
<name>A0ABT8A7P7_9PROT</name>
<dbReference type="Gene3D" id="3.90.850.10">
    <property type="entry name" value="Fumarylacetoacetase-like, C-terminal domain"/>
    <property type="match status" value="1"/>
</dbReference>
<dbReference type="Pfam" id="PF01557">
    <property type="entry name" value="FAA_hydrolase"/>
    <property type="match status" value="1"/>
</dbReference>
<dbReference type="InterPro" id="IPR036663">
    <property type="entry name" value="Fumarylacetoacetase_C_sf"/>
</dbReference>
<evidence type="ECO:0000313" key="4">
    <source>
        <dbReference type="Proteomes" id="UP001529369"/>
    </source>
</evidence>
<dbReference type="InterPro" id="IPR011234">
    <property type="entry name" value="Fumarylacetoacetase-like_C"/>
</dbReference>
<keyword evidence="4" id="KW-1185">Reference proteome</keyword>
<dbReference type="EMBL" id="JAUFPN010000153">
    <property type="protein sequence ID" value="MDN3565817.1"/>
    <property type="molecule type" value="Genomic_DNA"/>
</dbReference>